<protein>
    <submittedName>
        <fullName evidence="1">Uncharacterized protein</fullName>
    </submittedName>
</protein>
<dbReference type="EMBL" id="GBXM01061710">
    <property type="protein sequence ID" value="JAH46867.1"/>
    <property type="molecule type" value="Transcribed_RNA"/>
</dbReference>
<evidence type="ECO:0000313" key="1">
    <source>
        <dbReference type="EMBL" id="JAH46867.1"/>
    </source>
</evidence>
<reference evidence="1" key="1">
    <citation type="submission" date="2014-11" db="EMBL/GenBank/DDBJ databases">
        <authorList>
            <person name="Amaro Gonzalez C."/>
        </authorList>
    </citation>
    <scope>NUCLEOTIDE SEQUENCE</scope>
</reference>
<dbReference type="AlphaFoldDB" id="A0A0E9T043"/>
<organism evidence="1">
    <name type="scientific">Anguilla anguilla</name>
    <name type="common">European freshwater eel</name>
    <name type="synonym">Muraena anguilla</name>
    <dbReference type="NCBI Taxonomy" id="7936"/>
    <lineage>
        <taxon>Eukaryota</taxon>
        <taxon>Metazoa</taxon>
        <taxon>Chordata</taxon>
        <taxon>Craniata</taxon>
        <taxon>Vertebrata</taxon>
        <taxon>Euteleostomi</taxon>
        <taxon>Actinopterygii</taxon>
        <taxon>Neopterygii</taxon>
        <taxon>Teleostei</taxon>
        <taxon>Anguilliformes</taxon>
        <taxon>Anguillidae</taxon>
        <taxon>Anguilla</taxon>
    </lineage>
</organism>
<sequence length="41" mass="4783">MTGPRGTVMIIRVHPLVAAHCSWSNHMMWNIQKYLSYSTTY</sequence>
<name>A0A0E9T043_ANGAN</name>
<reference evidence="1" key="2">
    <citation type="journal article" date="2015" name="Fish Shellfish Immunol.">
        <title>Early steps in the European eel (Anguilla anguilla)-Vibrio vulnificus interaction in the gills: Role of the RtxA13 toxin.</title>
        <authorList>
            <person name="Callol A."/>
            <person name="Pajuelo D."/>
            <person name="Ebbesson L."/>
            <person name="Teles M."/>
            <person name="MacKenzie S."/>
            <person name="Amaro C."/>
        </authorList>
    </citation>
    <scope>NUCLEOTIDE SEQUENCE</scope>
</reference>
<proteinExistence type="predicted"/>
<accession>A0A0E9T043</accession>